<reference evidence="4" key="1">
    <citation type="submission" date="2023-08" db="EMBL/GenBank/DDBJ databases">
        <title>Draft sequence of the Babesia gibsoni genome.</title>
        <authorList>
            <person name="Yamagishi J.Y."/>
            <person name="Xuan X.X."/>
        </authorList>
    </citation>
    <scope>NUCLEOTIDE SEQUENCE</scope>
    <source>
        <strain evidence="4">Azabu</strain>
    </source>
</reference>
<evidence type="ECO:0000313" key="4">
    <source>
        <dbReference type="EMBL" id="KAK1442046.1"/>
    </source>
</evidence>
<keyword evidence="5" id="KW-1185">Reference proteome</keyword>
<evidence type="ECO:0000256" key="2">
    <source>
        <dbReference type="RuleBase" id="RU000487"/>
    </source>
</evidence>
<dbReference type="PANTHER" id="PTHR11937">
    <property type="entry name" value="ACTIN"/>
    <property type="match status" value="1"/>
</dbReference>
<dbReference type="Gene3D" id="3.30.420.40">
    <property type="match status" value="2"/>
</dbReference>
<comment type="caution">
    <text evidence="4">The sequence shown here is derived from an EMBL/GenBank/DDBJ whole genome shotgun (WGS) entry which is preliminary data.</text>
</comment>
<dbReference type="Proteomes" id="UP001230268">
    <property type="component" value="Unassembled WGS sequence"/>
</dbReference>
<dbReference type="AlphaFoldDB" id="A0AAD8LNK8"/>
<dbReference type="InterPro" id="IPR043129">
    <property type="entry name" value="ATPase_NBD"/>
</dbReference>
<sequence length="516" mass="57755">MDAAAYAALPRVVLDNGSGSLKFSLATSKRPPMVVPNCVGQPKRKFLSHNSGYGGSDHAASHGDHSEAISEACYSLWEYFCLRPYANGLLYDPNRQRHIWSKIMGNWHLMVNGVPSNHLGISPATSAICITEPNMCPHTCRQTLAELIFEDYGFSLAAIISSQFASDCYYTARKLPSAGRFIPGEVGLISYPDPNHAAKPFDGNSSCCMVLDCGFGSSHCVPFVNSQPIQSAALRSTLAGTHLNAYLKNVASMRTINLEFNELLVQHIKEESCYVSRDFDLELKAARNLKRLNAHQYLNYEYVLPVYSSKGKTHLTKYFNSHRKTPPPLLKDENRPTVEKLAKGEIQSLCEFESFGGYENPEPEQPLSEDLDGSLSDSQTKEEKKQSVQSLNMFSERFAIPEMLFSPQDIQLKECGVVELVYRSLALAPKCLQRDLAKNILITGGSTMFNGFVERFYADLRKLVPYDWEIQVHYTQDSSLTAFYGAKRFAREDSLFLNTAVTRNYYLEHGGLYSGR</sequence>
<organism evidence="4 5">
    <name type="scientific">Babesia gibsoni</name>
    <dbReference type="NCBI Taxonomy" id="33632"/>
    <lineage>
        <taxon>Eukaryota</taxon>
        <taxon>Sar</taxon>
        <taxon>Alveolata</taxon>
        <taxon>Apicomplexa</taxon>
        <taxon>Aconoidasida</taxon>
        <taxon>Piroplasmida</taxon>
        <taxon>Babesiidae</taxon>
        <taxon>Babesia</taxon>
    </lineage>
</organism>
<dbReference type="SUPFAM" id="SSF53067">
    <property type="entry name" value="Actin-like ATPase domain"/>
    <property type="match status" value="2"/>
</dbReference>
<dbReference type="CDD" id="cd10210">
    <property type="entry name" value="ASKHA_NBD_Arp6"/>
    <property type="match status" value="1"/>
</dbReference>
<gene>
    <name evidence="4" type="ORF">BgAZ_400760</name>
</gene>
<evidence type="ECO:0000256" key="1">
    <source>
        <dbReference type="ARBA" id="ARBA00049360"/>
    </source>
</evidence>
<comment type="catalytic activity">
    <reaction evidence="1">
        <text>ATP + H2O = ADP + phosphate + H(+)</text>
        <dbReference type="Rhea" id="RHEA:13065"/>
        <dbReference type="ChEBI" id="CHEBI:15377"/>
        <dbReference type="ChEBI" id="CHEBI:15378"/>
        <dbReference type="ChEBI" id="CHEBI:30616"/>
        <dbReference type="ChEBI" id="CHEBI:43474"/>
        <dbReference type="ChEBI" id="CHEBI:456216"/>
    </reaction>
</comment>
<name>A0AAD8LNK8_BABGI</name>
<evidence type="ECO:0000313" key="5">
    <source>
        <dbReference type="Proteomes" id="UP001230268"/>
    </source>
</evidence>
<dbReference type="EMBL" id="JAVEPI010000004">
    <property type="protein sequence ID" value="KAK1442046.1"/>
    <property type="molecule type" value="Genomic_DNA"/>
</dbReference>
<evidence type="ECO:0000256" key="3">
    <source>
        <dbReference type="SAM" id="MobiDB-lite"/>
    </source>
</evidence>
<dbReference type="Gene3D" id="3.90.640.10">
    <property type="entry name" value="Actin, Chain A, domain 4"/>
    <property type="match status" value="1"/>
</dbReference>
<proteinExistence type="inferred from homology"/>
<dbReference type="InterPro" id="IPR004000">
    <property type="entry name" value="Actin"/>
</dbReference>
<comment type="similarity">
    <text evidence="2">Belongs to the actin family.</text>
</comment>
<dbReference type="Pfam" id="PF00022">
    <property type="entry name" value="Actin"/>
    <property type="match status" value="1"/>
</dbReference>
<feature type="region of interest" description="Disordered" evidence="3">
    <location>
        <begin position="361"/>
        <end position="386"/>
    </location>
</feature>
<accession>A0AAD8LNK8</accession>
<protein>
    <submittedName>
        <fullName evidence="4">Actin 3 like protein</fullName>
    </submittedName>
</protein>
<dbReference type="SMART" id="SM00268">
    <property type="entry name" value="ACTIN"/>
    <property type="match status" value="1"/>
</dbReference>